<evidence type="ECO:0000313" key="1">
    <source>
        <dbReference type="EMBL" id="CAE0770269.1"/>
    </source>
</evidence>
<dbReference type="AlphaFoldDB" id="A0A7S4BM26"/>
<dbReference type="Gene3D" id="2.130.10.10">
    <property type="entry name" value="YVTN repeat-like/Quinoprotein amine dehydrogenase"/>
    <property type="match status" value="1"/>
</dbReference>
<proteinExistence type="predicted"/>
<gene>
    <name evidence="1" type="ORF">PCAR00345_LOCUS22881</name>
</gene>
<name>A0A7S4BM26_CHRCT</name>
<dbReference type="EMBL" id="HBIZ01035914">
    <property type="protein sequence ID" value="CAE0770269.1"/>
    <property type="molecule type" value="Transcribed_RNA"/>
</dbReference>
<protein>
    <submittedName>
        <fullName evidence="1">Uncharacterized protein</fullName>
    </submittedName>
</protein>
<sequence>MTSRGGRVYVGTVAHSVVSIEAGTRCVRATYTGLPSPVVAVAVGYSVLCGGAATGEVCVWCEATHVCLVLLRMSVRWQRLAFISHSVLLATTGVSGRWIVWHFPDGKVDIERSVSRMVTLNTATRNHRMGDLIAADPDAGIIVQAEGQPSAVGAGLCPHCPAEVATDHRLLADFWQPPWHKSPTAHPRD</sequence>
<reference evidence="1" key="1">
    <citation type="submission" date="2021-01" db="EMBL/GenBank/DDBJ databases">
        <authorList>
            <person name="Corre E."/>
            <person name="Pelletier E."/>
            <person name="Niang G."/>
            <person name="Scheremetjew M."/>
            <person name="Finn R."/>
            <person name="Kale V."/>
            <person name="Holt S."/>
            <person name="Cochrane G."/>
            <person name="Meng A."/>
            <person name="Brown T."/>
            <person name="Cohen L."/>
        </authorList>
    </citation>
    <scope>NUCLEOTIDE SEQUENCE</scope>
    <source>
        <strain evidence="1">CCMP645</strain>
    </source>
</reference>
<organism evidence="1">
    <name type="scientific">Chrysotila carterae</name>
    <name type="common">Marine alga</name>
    <name type="synonym">Syracosphaera carterae</name>
    <dbReference type="NCBI Taxonomy" id="13221"/>
    <lineage>
        <taxon>Eukaryota</taxon>
        <taxon>Haptista</taxon>
        <taxon>Haptophyta</taxon>
        <taxon>Prymnesiophyceae</taxon>
        <taxon>Isochrysidales</taxon>
        <taxon>Isochrysidaceae</taxon>
        <taxon>Chrysotila</taxon>
    </lineage>
</organism>
<dbReference type="InterPro" id="IPR011047">
    <property type="entry name" value="Quinoprotein_ADH-like_sf"/>
</dbReference>
<dbReference type="SUPFAM" id="SSF50998">
    <property type="entry name" value="Quinoprotein alcohol dehydrogenase-like"/>
    <property type="match status" value="1"/>
</dbReference>
<accession>A0A7S4BM26</accession>
<dbReference type="InterPro" id="IPR015943">
    <property type="entry name" value="WD40/YVTN_repeat-like_dom_sf"/>
</dbReference>